<keyword evidence="5" id="KW-0645">Protease</keyword>
<dbReference type="InterPro" id="IPR052710">
    <property type="entry name" value="CAAX_protease"/>
</dbReference>
<feature type="transmembrane region" description="Helical" evidence="2">
    <location>
        <begin position="76"/>
        <end position="100"/>
    </location>
</feature>
<keyword evidence="2" id="KW-0812">Transmembrane</keyword>
<evidence type="ECO:0000313" key="7">
    <source>
        <dbReference type="EMBL" id="RMX24635.1"/>
    </source>
</evidence>
<feature type="transmembrane region" description="Helical" evidence="2">
    <location>
        <begin position="42"/>
        <end position="64"/>
    </location>
</feature>
<dbReference type="EMBL" id="JOSX01000020">
    <property type="protein sequence ID" value="KEK14455.1"/>
    <property type="molecule type" value="Genomic_DNA"/>
</dbReference>
<keyword evidence="2" id="KW-1133">Transmembrane helix</keyword>
<name>A0A073JZS4_LIMRT</name>
<accession>A0A073JZS4</accession>
<evidence type="ECO:0000256" key="1">
    <source>
        <dbReference type="ARBA" id="ARBA00009067"/>
    </source>
</evidence>
<dbReference type="Proteomes" id="UP000244083">
    <property type="component" value="Unassembled WGS sequence"/>
</dbReference>
<dbReference type="Proteomes" id="UP000276940">
    <property type="component" value="Unassembled WGS sequence"/>
</dbReference>
<feature type="transmembrane region" description="Helical" evidence="2">
    <location>
        <begin position="160"/>
        <end position="177"/>
    </location>
</feature>
<evidence type="ECO:0000313" key="9">
    <source>
        <dbReference type="Proteomes" id="UP000244083"/>
    </source>
</evidence>
<dbReference type="GO" id="GO:0008237">
    <property type="term" value="F:metallopeptidase activity"/>
    <property type="evidence" value="ECO:0007669"/>
    <property type="project" value="UniProtKB-KW"/>
</dbReference>
<comment type="caution">
    <text evidence="4">The sequence shown here is derived from an EMBL/GenBank/DDBJ whole genome shotgun (WGS) entry which is preliminary data.</text>
</comment>
<reference evidence="7 10" key="3">
    <citation type="journal article" date="2018" name="J Appl Environ Microbiol">
        <title>The gut symbionts Lactobacillus reuteri R2lc and 2010 encode a polyketide synthase cluster that activates the mammalian aryl-hydrocarbon receptor.</title>
        <authorList>
            <person name="Ozcam M."/>
            <person name="Roos S."/>
            <person name="Van Pijkeren J.P."/>
        </authorList>
    </citation>
    <scope>NUCLEOTIDE SEQUENCE [LARGE SCALE GENOMIC DNA]</scope>
    <source>
        <strain evidence="7 10">R2lc</strain>
    </source>
</reference>
<dbReference type="GO" id="GO:0006508">
    <property type="term" value="P:proteolysis"/>
    <property type="evidence" value="ECO:0007669"/>
    <property type="project" value="UniProtKB-KW"/>
</dbReference>
<dbReference type="EMBL" id="PTLS01000042">
    <property type="protein sequence ID" value="RMX24635.1"/>
    <property type="molecule type" value="Genomic_DNA"/>
</dbReference>
<feature type="transmembrane region" description="Helical" evidence="2">
    <location>
        <begin position="183"/>
        <end position="200"/>
    </location>
</feature>
<keyword evidence="2" id="KW-0472">Membrane</keyword>
<dbReference type="EMBL" id="WJND01000013">
    <property type="protein sequence ID" value="MRG89978.1"/>
    <property type="molecule type" value="Genomic_DNA"/>
</dbReference>
<dbReference type="Proteomes" id="UP000027731">
    <property type="component" value="Unassembled WGS sequence"/>
</dbReference>
<keyword evidence="5" id="KW-0482">Metalloprotease</keyword>
<organism evidence="4 8">
    <name type="scientific">Limosilactobacillus reuteri</name>
    <name type="common">Lactobacillus reuteri</name>
    <dbReference type="NCBI Taxonomy" id="1598"/>
    <lineage>
        <taxon>Bacteria</taxon>
        <taxon>Bacillati</taxon>
        <taxon>Bacillota</taxon>
        <taxon>Bacilli</taxon>
        <taxon>Lactobacillales</taxon>
        <taxon>Lactobacillaceae</taxon>
        <taxon>Limosilactobacillus</taxon>
    </lineage>
</organism>
<evidence type="ECO:0000313" key="8">
    <source>
        <dbReference type="Proteomes" id="UP000027731"/>
    </source>
</evidence>
<comment type="similarity">
    <text evidence="1">Belongs to the UPF0177 family.</text>
</comment>
<dbReference type="PANTHER" id="PTHR36435">
    <property type="entry name" value="SLR1288 PROTEIN"/>
    <property type="match status" value="1"/>
</dbReference>
<dbReference type="AlphaFoldDB" id="A0A073JZS4"/>
<dbReference type="Proteomes" id="UP000460207">
    <property type="component" value="Unassembled WGS sequence"/>
</dbReference>
<feature type="domain" description="CAAX prenyl protease 2/Lysostaphin resistance protein A-like" evidence="3">
    <location>
        <begin position="127"/>
        <end position="216"/>
    </location>
</feature>
<evidence type="ECO:0000313" key="11">
    <source>
        <dbReference type="Proteomes" id="UP000460207"/>
    </source>
</evidence>
<sequence length="226" mass="25525">MIKVIKQSWIFRVILIALMLIAIEIPPFAVNFALRYSKTNQLIVDGFMALFICLMLAIIWWAHLTYEAYNQLGQPAGIRVGWIIGGYLAIVLGMDILSYLNQLIYHQTETANNAALGSMLGHNQVITIVFCFSAVVLSPIAEEFIFRGTLTNMFFKRGNIWPKVILSGVIFSTGHMSTNPISFLMYAYMGMVLAYVYLRTDDIRNSIAIHMINNAIAMYVLLIQVI</sequence>
<evidence type="ECO:0000313" key="6">
    <source>
        <dbReference type="EMBL" id="PTV02786.1"/>
    </source>
</evidence>
<protein>
    <submittedName>
        <fullName evidence="4">Abortive infection protein</fullName>
    </submittedName>
    <submittedName>
        <fullName evidence="5">CPBP family intramembrane metalloprotease</fullName>
    </submittedName>
</protein>
<dbReference type="InterPro" id="IPR003675">
    <property type="entry name" value="Rce1/LyrA-like_dom"/>
</dbReference>
<reference evidence="5 11" key="5">
    <citation type="submission" date="2019-11" db="EMBL/GenBank/DDBJ databases">
        <title>Draft genome sequence of 12 host-associated Lactobacillus reuteri rodent strains.</title>
        <authorList>
            <person name="Zhang S."/>
            <person name="Ozcam M."/>
            <person name="Van Pijkeren J.P."/>
        </authorList>
    </citation>
    <scope>NUCLEOTIDE SEQUENCE [LARGE SCALE GENOMIC DNA]</scope>
    <source>
        <strain evidence="5 11">N4I</strain>
    </source>
</reference>
<evidence type="ECO:0000259" key="3">
    <source>
        <dbReference type="Pfam" id="PF02517"/>
    </source>
</evidence>
<reference evidence="6" key="2">
    <citation type="journal article" date="2018" name="Genome Announc.">
        <title>Fifty-Six Draft Genome Sequences of 10 Lactobacillus Species from 22 Commercial Dietary Supplements.</title>
        <authorList>
            <person name="Gangiredla J."/>
            <person name="Barnaba T.J."/>
            <person name="Mammel M.K."/>
            <person name="Lacher D.W."/>
            <person name="Elkins C.A."/>
            <person name="Lampel K.A."/>
            <person name="Whitehouse C.A."/>
            <person name="Tartera C."/>
        </authorList>
    </citation>
    <scope>NUCLEOTIDE SEQUENCE</scope>
    <source>
        <strain evidence="6">DS12_10</strain>
    </source>
</reference>
<dbReference type="EMBL" id="QAZN01000019">
    <property type="protein sequence ID" value="PTV02786.1"/>
    <property type="molecule type" value="Genomic_DNA"/>
</dbReference>
<dbReference type="GO" id="GO:0004175">
    <property type="term" value="F:endopeptidase activity"/>
    <property type="evidence" value="ECO:0007669"/>
    <property type="project" value="UniProtKB-ARBA"/>
</dbReference>
<feature type="transmembrane region" description="Helical" evidence="2">
    <location>
        <begin position="207"/>
        <end position="225"/>
    </location>
</feature>
<evidence type="ECO:0000313" key="5">
    <source>
        <dbReference type="EMBL" id="MRG89978.1"/>
    </source>
</evidence>
<keyword evidence="5" id="KW-0378">Hydrolase</keyword>
<reference evidence="9" key="4">
    <citation type="submission" date="2018-04" db="EMBL/GenBank/DDBJ databases">
        <title>Draft Genome Sequences of 10 Lactobacillus Species from 22 Commercial Probiotic Products.</title>
        <authorList>
            <person name="Gangiredla J."/>
            <person name="Barnaba T.J."/>
            <person name="Mammel M.K."/>
            <person name="Lacher D.W."/>
            <person name="Elkins C.A."/>
            <person name="Lampel K.A."/>
            <person name="Whitehouse C.A."/>
            <person name="Tartera C."/>
        </authorList>
    </citation>
    <scope>NUCLEOTIDE SEQUENCE [LARGE SCALE GENOMIC DNA]</scope>
    <source>
        <strain evidence="9">DS12_10</strain>
    </source>
</reference>
<dbReference type="PANTHER" id="PTHR36435:SF1">
    <property type="entry name" value="CAAX AMINO TERMINAL PROTEASE FAMILY PROTEIN"/>
    <property type="match status" value="1"/>
</dbReference>
<evidence type="ECO:0000313" key="4">
    <source>
        <dbReference type="EMBL" id="KEK14455.1"/>
    </source>
</evidence>
<dbReference type="RefSeq" id="WP_003664195.1">
    <property type="nucleotide sequence ID" value="NZ_JAJGVW010000151.1"/>
</dbReference>
<reference evidence="4 8" key="1">
    <citation type="submission" date="2014-06" db="EMBL/GenBank/DDBJ databases">
        <title>Genetic determinant of reutericyclin biosynthesis of Lactobacillus reuteri.</title>
        <authorList>
            <person name="Lin X."/>
            <person name="Duar R."/>
            <person name="Walter J."/>
            <person name="Gaenzle M."/>
        </authorList>
    </citation>
    <scope>NUCLEOTIDE SEQUENCE [LARGE SCALE GENOMIC DNA]</scope>
    <source>
        <strain evidence="4 8">LTH2584</strain>
    </source>
</reference>
<feature type="transmembrane region" description="Helical" evidence="2">
    <location>
        <begin position="120"/>
        <end position="140"/>
    </location>
</feature>
<feature type="transmembrane region" description="Helical" evidence="2">
    <location>
        <begin position="9"/>
        <end position="30"/>
    </location>
</feature>
<dbReference type="GO" id="GO:0080120">
    <property type="term" value="P:CAAX-box protein maturation"/>
    <property type="evidence" value="ECO:0007669"/>
    <property type="project" value="UniProtKB-ARBA"/>
</dbReference>
<evidence type="ECO:0000256" key="2">
    <source>
        <dbReference type="SAM" id="Phobius"/>
    </source>
</evidence>
<proteinExistence type="inferred from homology"/>
<dbReference type="Pfam" id="PF02517">
    <property type="entry name" value="Rce1-like"/>
    <property type="match status" value="1"/>
</dbReference>
<dbReference type="PATRIC" id="fig|1598.90.peg.1552"/>
<evidence type="ECO:0000313" key="10">
    <source>
        <dbReference type="Proteomes" id="UP000276940"/>
    </source>
</evidence>
<gene>
    <name evidence="7" type="ORF">C5O77_08685</name>
    <name evidence="6" type="ORF">DB325_08665</name>
    <name evidence="5" type="ORF">GIX76_08275</name>
    <name evidence="4" type="ORF">LR3_01090</name>
</gene>